<evidence type="ECO:0000313" key="3">
    <source>
        <dbReference type="Proteomes" id="UP001150538"/>
    </source>
</evidence>
<dbReference type="OrthoDB" id="5542613at2759"/>
<dbReference type="AlphaFoldDB" id="A0A9W8DUY4"/>
<sequence>MVLLSSITVVLLVAFGCILKNSFRLVPTGIIALHQFIMAPGPNSDELDRTADTQQPLLDASDQEYDNYDDPAHTSVQVNESR</sequence>
<gene>
    <name evidence="2" type="ORF">H4219_002274</name>
</gene>
<protein>
    <submittedName>
        <fullName evidence="2">Uncharacterized protein</fullName>
    </submittedName>
</protein>
<evidence type="ECO:0000256" key="1">
    <source>
        <dbReference type="SAM" id="MobiDB-lite"/>
    </source>
</evidence>
<organism evidence="2 3">
    <name type="scientific">Mycoemilia scoparia</name>
    <dbReference type="NCBI Taxonomy" id="417184"/>
    <lineage>
        <taxon>Eukaryota</taxon>
        <taxon>Fungi</taxon>
        <taxon>Fungi incertae sedis</taxon>
        <taxon>Zoopagomycota</taxon>
        <taxon>Kickxellomycotina</taxon>
        <taxon>Kickxellomycetes</taxon>
        <taxon>Kickxellales</taxon>
        <taxon>Kickxellaceae</taxon>
        <taxon>Mycoemilia</taxon>
    </lineage>
</organism>
<proteinExistence type="predicted"/>
<name>A0A9W8DUY4_9FUNG</name>
<accession>A0A9W8DUY4</accession>
<feature type="region of interest" description="Disordered" evidence="1">
    <location>
        <begin position="43"/>
        <end position="82"/>
    </location>
</feature>
<comment type="caution">
    <text evidence="2">The sequence shown here is derived from an EMBL/GenBank/DDBJ whole genome shotgun (WGS) entry which is preliminary data.</text>
</comment>
<reference evidence="2" key="1">
    <citation type="submission" date="2022-07" db="EMBL/GenBank/DDBJ databases">
        <title>Phylogenomic reconstructions and comparative analyses of Kickxellomycotina fungi.</title>
        <authorList>
            <person name="Reynolds N.K."/>
            <person name="Stajich J.E."/>
            <person name="Barry K."/>
            <person name="Grigoriev I.V."/>
            <person name="Crous P."/>
            <person name="Smith M.E."/>
        </authorList>
    </citation>
    <scope>NUCLEOTIDE SEQUENCE</scope>
    <source>
        <strain evidence="2">NBRC 100468</strain>
    </source>
</reference>
<keyword evidence="3" id="KW-1185">Reference proteome</keyword>
<evidence type="ECO:0000313" key="2">
    <source>
        <dbReference type="EMBL" id="KAJ1918918.1"/>
    </source>
</evidence>
<dbReference type="EMBL" id="JANBPU010000035">
    <property type="protein sequence ID" value="KAJ1918918.1"/>
    <property type="molecule type" value="Genomic_DNA"/>
</dbReference>
<dbReference type="Proteomes" id="UP001150538">
    <property type="component" value="Unassembled WGS sequence"/>
</dbReference>